<dbReference type="InterPro" id="IPR043137">
    <property type="entry name" value="GGT_ssub_C"/>
</dbReference>
<comment type="caution">
    <text evidence="11">The sequence shown here is derived from an EMBL/GenBank/DDBJ whole genome shotgun (WGS) entry which is preliminary data.</text>
</comment>
<evidence type="ECO:0000256" key="4">
    <source>
        <dbReference type="ARBA" id="ARBA00022679"/>
    </source>
</evidence>
<keyword evidence="6 9" id="KW-0865">Zymogen</keyword>
<evidence type="ECO:0000256" key="1">
    <source>
        <dbReference type="ARBA" id="ARBA00001049"/>
    </source>
</evidence>
<dbReference type="PANTHER" id="PTHR43199:SF1">
    <property type="entry name" value="GLUTATHIONE HYDROLASE PROENZYME"/>
    <property type="match status" value="1"/>
</dbReference>
<evidence type="ECO:0000256" key="3">
    <source>
        <dbReference type="ARBA" id="ARBA00009381"/>
    </source>
</evidence>
<evidence type="ECO:0000256" key="6">
    <source>
        <dbReference type="ARBA" id="ARBA00023145"/>
    </source>
</evidence>
<evidence type="ECO:0000256" key="10">
    <source>
        <dbReference type="SAM" id="MobiDB-lite"/>
    </source>
</evidence>
<dbReference type="InterPro" id="IPR029055">
    <property type="entry name" value="Ntn_hydrolases_N"/>
</dbReference>
<keyword evidence="9" id="KW-0317">Glutathione biosynthesis</keyword>
<gene>
    <name evidence="11" type="ORF">HNP33_003603</name>
</gene>
<comment type="similarity">
    <text evidence="3 9">Belongs to the gamma-glutamyltransferase family.</text>
</comment>
<keyword evidence="12" id="KW-1185">Reference proteome</keyword>
<dbReference type="Gene3D" id="1.10.246.130">
    <property type="match status" value="1"/>
</dbReference>
<comment type="PTM">
    <text evidence="9">Cleaved by autocatalysis into a large and a small subunit.</text>
</comment>
<dbReference type="Gene3D" id="3.60.20.40">
    <property type="match status" value="1"/>
</dbReference>
<comment type="catalytic activity">
    <reaction evidence="2 9">
        <text>glutathione + H2O = L-cysteinylglycine + L-glutamate</text>
        <dbReference type="Rhea" id="RHEA:28807"/>
        <dbReference type="ChEBI" id="CHEBI:15377"/>
        <dbReference type="ChEBI" id="CHEBI:29985"/>
        <dbReference type="ChEBI" id="CHEBI:57925"/>
        <dbReference type="ChEBI" id="CHEBI:61694"/>
        <dbReference type="EC" id="3.4.19.13"/>
    </reaction>
</comment>
<proteinExistence type="inferred from homology"/>
<dbReference type="GO" id="GO:0036374">
    <property type="term" value="F:glutathione hydrolase activity"/>
    <property type="evidence" value="ECO:0007669"/>
    <property type="project" value="UniProtKB-EC"/>
</dbReference>
<evidence type="ECO:0000256" key="2">
    <source>
        <dbReference type="ARBA" id="ARBA00001089"/>
    </source>
</evidence>
<keyword evidence="5 9" id="KW-0378">Hydrolase</keyword>
<reference evidence="11 12" key="1">
    <citation type="submission" date="2020-08" db="EMBL/GenBank/DDBJ databases">
        <title>Functional genomics of gut bacteria from endangered species of beetles.</title>
        <authorList>
            <person name="Carlos-Shanley C."/>
        </authorList>
    </citation>
    <scope>NUCLEOTIDE SEQUENCE [LARGE SCALE GENOMIC DNA]</scope>
    <source>
        <strain evidence="11 12">S00124</strain>
    </source>
</reference>
<dbReference type="RefSeq" id="WP_184710975.1">
    <property type="nucleotide sequence ID" value="NZ_JACHKZ010000031.1"/>
</dbReference>
<dbReference type="PANTHER" id="PTHR43199">
    <property type="entry name" value="GLUTATHIONE HYDROLASE"/>
    <property type="match status" value="1"/>
</dbReference>
<comment type="subunit">
    <text evidence="9">This enzyme consists of two polypeptide chains, which are synthesized in precursor form from a single polypeptide.</text>
</comment>
<dbReference type="InterPro" id="IPR051792">
    <property type="entry name" value="GGT_bact"/>
</dbReference>
<comment type="pathway">
    <text evidence="9">Sulfur metabolism; glutathione metabolism.</text>
</comment>
<dbReference type="InterPro" id="IPR000101">
    <property type="entry name" value="GGT_peptidase"/>
</dbReference>
<evidence type="ECO:0000256" key="9">
    <source>
        <dbReference type="RuleBase" id="RU368036"/>
    </source>
</evidence>
<dbReference type="SUPFAM" id="SSF56235">
    <property type="entry name" value="N-terminal nucleophile aminohydrolases (Ntn hydrolases)"/>
    <property type="match status" value="1"/>
</dbReference>
<keyword evidence="7 9" id="KW-0012">Acyltransferase</keyword>
<sequence length="667" mass="67995">MQIPSHPASSVSPRYSLVALASIVLLSLAGCGSSGGNDDKLVSTACEATTNDGSVVVGSGLPGDPSFPELASGYRTGKKAVEGNKYMVVTANPLASKAGCEVLKSGGSAVDAAVAVQMVLGLVEPQSSGIGGGAFMLYYDAASKKVTAYDGRETAPAAATPDYLRYNSDSDKTVPQPSARASGRAVGTPGAVRMLDLAHKDHGSKPWKDLIQPGIDLATNGFKISGRMSDALAGAKTALQADADAIALYFNADGTTKSLGQTFTNPAYAATLTKIATGGADAFYTGAVAQGIVNKIGVTQNVTTGAPITPGVTTMADLAGYQAKKRDAVCTTYRAKYVICGMPPPSSGGIAVAQAMGVLENFDLAPHKPTALDLEGGKPTAMGVHLVSEAERLAYADRDVYVADTDFTPLPGPLGSTLLDKGYLKSRAALVSTKQSMGTATAGQFGNTRLGVSKVAENGTTHMTIVDAKGNVVSMTTTVEAGMGSYHITQGFVLNNQLTDFSATPTSADGLPIANKLEAGKRPRSSMAPTLVFDANADGTPGAFKMATGSPGGSTIIQFVTKTLVGALDWGLDAQQATNLVNFGAANSKTTNLGGEHPNIMAANNGDADPLVQALRAMGHTVSVNAQSSGVGTVIRTASSAGEARLTGGADPRREGVVLGDTYKVKP</sequence>
<comment type="catalytic activity">
    <reaction evidence="8 9">
        <text>an N-terminal (5-L-glutamyl)-[peptide] + an alpha-amino acid = 5-L-glutamyl amino acid + an N-terminal L-alpha-aminoacyl-[peptide]</text>
        <dbReference type="Rhea" id="RHEA:23904"/>
        <dbReference type="Rhea" id="RHEA-COMP:9780"/>
        <dbReference type="Rhea" id="RHEA-COMP:9795"/>
        <dbReference type="ChEBI" id="CHEBI:77644"/>
        <dbReference type="ChEBI" id="CHEBI:78597"/>
        <dbReference type="ChEBI" id="CHEBI:78599"/>
        <dbReference type="ChEBI" id="CHEBI:78608"/>
        <dbReference type="EC" id="2.3.2.2"/>
    </reaction>
</comment>
<protein>
    <recommendedName>
        <fullName evidence="9">Glutathione hydrolase proenzyme</fullName>
        <ecNumber evidence="9">2.3.2.2</ecNumber>
        <ecNumber evidence="9">3.4.19.13</ecNumber>
    </recommendedName>
    <component>
        <recommendedName>
            <fullName evidence="9">Glutathione hydrolase large chain</fullName>
        </recommendedName>
    </component>
    <component>
        <recommendedName>
            <fullName evidence="9">Glutathione hydrolase small chain</fullName>
        </recommendedName>
    </component>
</protein>
<dbReference type="EC" id="2.3.2.2" evidence="9"/>
<dbReference type="Pfam" id="PF01019">
    <property type="entry name" value="G_glu_transpept"/>
    <property type="match status" value="1"/>
</dbReference>
<name>A0ABR6RJY8_9BURK</name>
<evidence type="ECO:0000256" key="5">
    <source>
        <dbReference type="ARBA" id="ARBA00022801"/>
    </source>
</evidence>
<evidence type="ECO:0000313" key="11">
    <source>
        <dbReference type="EMBL" id="MBB6579490.1"/>
    </source>
</evidence>
<comment type="catalytic activity">
    <reaction evidence="1 9">
        <text>an S-substituted glutathione + H2O = an S-substituted L-cysteinylglycine + L-glutamate</text>
        <dbReference type="Rhea" id="RHEA:59468"/>
        <dbReference type="ChEBI" id="CHEBI:15377"/>
        <dbReference type="ChEBI" id="CHEBI:29985"/>
        <dbReference type="ChEBI" id="CHEBI:90779"/>
        <dbReference type="ChEBI" id="CHEBI:143103"/>
        <dbReference type="EC" id="3.4.19.13"/>
    </reaction>
</comment>
<dbReference type="GO" id="GO:0103068">
    <property type="term" value="F:leukotriene C4 gamma-glutamyl transferase activity"/>
    <property type="evidence" value="ECO:0007669"/>
    <property type="project" value="UniProtKB-EC"/>
</dbReference>
<evidence type="ECO:0000256" key="8">
    <source>
        <dbReference type="ARBA" id="ARBA00047417"/>
    </source>
</evidence>
<dbReference type="NCBIfam" id="TIGR00066">
    <property type="entry name" value="g_glut_trans"/>
    <property type="match status" value="1"/>
</dbReference>
<dbReference type="EMBL" id="JACHKZ010000031">
    <property type="protein sequence ID" value="MBB6579490.1"/>
    <property type="molecule type" value="Genomic_DNA"/>
</dbReference>
<dbReference type="InterPro" id="IPR043138">
    <property type="entry name" value="GGT_lsub"/>
</dbReference>
<evidence type="ECO:0000313" key="12">
    <source>
        <dbReference type="Proteomes" id="UP000562492"/>
    </source>
</evidence>
<organism evidence="11 12">
    <name type="scientific">Comamonas odontotermitis</name>
    <dbReference type="NCBI Taxonomy" id="379895"/>
    <lineage>
        <taxon>Bacteria</taxon>
        <taxon>Pseudomonadati</taxon>
        <taxon>Pseudomonadota</taxon>
        <taxon>Betaproteobacteria</taxon>
        <taxon>Burkholderiales</taxon>
        <taxon>Comamonadaceae</taxon>
        <taxon>Comamonas</taxon>
    </lineage>
</organism>
<feature type="region of interest" description="Disordered" evidence="10">
    <location>
        <begin position="163"/>
        <end position="186"/>
    </location>
</feature>
<dbReference type="Proteomes" id="UP000562492">
    <property type="component" value="Unassembled WGS sequence"/>
</dbReference>
<dbReference type="EC" id="3.4.19.13" evidence="9"/>
<evidence type="ECO:0000256" key="7">
    <source>
        <dbReference type="ARBA" id="ARBA00023315"/>
    </source>
</evidence>
<accession>A0ABR6RJY8</accession>
<keyword evidence="4 9" id="KW-0808">Transferase</keyword>
<dbReference type="PRINTS" id="PR01210">
    <property type="entry name" value="GGTRANSPTASE"/>
</dbReference>